<dbReference type="InterPro" id="IPR008969">
    <property type="entry name" value="CarboxyPept-like_regulatory"/>
</dbReference>
<dbReference type="EMBL" id="JPRM01000049">
    <property type="protein sequence ID" value="KFF09622.1"/>
    <property type="molecule type" value="Genomic_DNA"/>
</dbReference>
<dbReference type="PRINTS" id="PR01021">
    <property type="entry name" value="OMPADOMAIN"/>
</dbReference>
<dbReference type="EMBL" id="MUGY01000053">
    <property type="protein sequence ID" value="OXA85779.1"/>
    <property type="molecule type" value="Genomic_DNA"/>
</dbReference>
<sequence>MKKYFLLWIALFGLFSVHSQTKLVDKAEKEYDKQAYAYVSSSDLYDKLVQKEFGSSGIYAKLGDSYYFNGDYKNALKSYNQIGKLKDNYKFTDEQLFRYAQCLKSDGKFDEASKIIKELNSKSGKEAINSGTDYLKEVERQSNRYTIKPVSINSKMPDYGATFYKENQVVFTSARDTNVVERMKDRWNKKPFFKLYEATITDDGDLADAKRINGKVNSVFHQSTPAFTKDGTQMYFTRSNFLGNKYGVDDTKTNRLRIYRATLVNDKWTNIEDLSFNNESFSNAHPALRPDGKSLVFASDRPGSVGQTDLYEVAINTDGTFGEVKTLGPSINTIGRETFPTISTTGEFYFASDGHSGLGGLDVFEAVKNSDNTTYRVVNVGKPINSPGDDFGLIINAQTRKGFFASNRTGDDQIYSFVELEPLKLKYDLVVFGKVYDKKYNELLPKTKISLFDSNQKKLDDYYTDNAGEYLIKVPAGDYYLTYDKVGYLQGKEDLKIVKKDENQMIEINKYLDTDPNASELTTEDNKSITDGSDLTKKLGLKPIYFDFDDTRIKPVSEKELNKIVQVLKDYPTITVDIRSHTDSRGDNEYNLKLSERRAKATVDYLLNKGARPSRVTGKGYGETQLINKCSDGVKCTDKEHQLNRRSEFIINFNNK</sequence>
<dbReference type="Pfam" id="PF07676">
    <property type="entry name" value="PD40"/>
    <property type="match status" value="2"/>
</dbReference>
<feature type="domain" description="OmpA-like" evidence="7">
    <location>
        <begin position="533"/>
        <end position="655"/>
    </location>
</feature>
<dbReference type="InterPro" id="IPR006664">
    <property type="entry name" value="OMP_bac"/>
</dbReference>
<gene>
    <name evidence="9" type="ORF">B0A62_24195</name>
    <name evidence="8" type="ORF">IW20_23175</name>
</gene>
<dbReference type="CDD" id="cd07185">
    <property type="entry name" value="OmpA_C-like"/>
    <property type="match status" value="1"/>
</dbReference>
<evidence type="ECO:0000256" key="4">
    <source>
        <dbReference type="PROSITE-ProRule" id="PRU00339"/>
    </source>
</evidence>
<evidence type="ECO:0000313" key="11">
    <source>
        <dbReference type="Proteomes" id="UP000198424"/>
    </source>
</evidence>
<dbReference type="Gene3D" id="3.30.1330.60">
    <property type="entry name" value="OmpA-like domain"/>
    <property type="match status" value="1"/>
</dbReference>
<dbReference type="GO" id="GO:0009279">
    <property type="term" value="C:cell outer membrane"/>
    <property type="evidence" value="ECO:0007669"/>
    <property type="project" value="UniProtKB-SubCell"/>
</dbReference>
<dbReference type="Proteomes" id="UP000028712">
    <property type="component" value="Unassembled WGS sequence"/>
</dbReference>
<dbReference type="InterPro" id="IPR006665">
    <property type="entry name" value="OmpA-like"/>
</dbReference>
<comment type="subcellular location">
    <subcellularLocation>
        <location evidence="1">Cell outer membrane</location>
    </subcellularLocation>
</comment>
<dbReference type="SUPFAM" id="SSF103088">
    <property type="entry name" value="OmpA-like"/>
    <property type="match status" value="1"/>
</dbReference>
<dbReference type="SUPFAM" id="SSF48452">
    <property type="entry name" value="TPR-like"/>
    <property type="match status" value="1"/>
</dbReference>
<evidence type="ECO:0000313" key="8">
    <source>
        <dbReference type="EMBL" id="KFF09622.1"/>
    </source>
</evidence>
<dbReference type="InterPro" id="IPR011659">
    <property type="entry name" value="WD40"/>
</dbReference>
<dbReference type="STRING" id="991.IW20_23175"/>
<feature type="chain" id="PRO_5001801889" description="OmpA-like domain-containing protein" evidence="6">
    <location>
        <begin position="20"/>
        <end position="656"/>
    </location>
</feature>
<evidence type="ECO:0000259" key="7">
    <source>
        <dbReference type="PROSITE" id="PS51123"/>
    </source>
</evidence>
<dbReference type="PROSITE" id="PS51123">
    <property type="entry name" value="OMPA_2"/>
    <property type="match status" value="1"/>
</dbReference>
<organism evidence="8 10">
    <name type="scientific">Flavobacterium hydatis</name>
    <name type="common">Cytophaga aquatilis</name>
    <dbReference type="NCBI Taxonomy" id="991"/>
    <lineage>
        <taxon>Bacteria</taxon>
        <taxon>Pseudomonadati</taxon>
        <taxon>Bacteroidota</taxon>
        <taxon>Flavobacteriia</taxon>
        <taxon>Flavobacteriales</taxon>
        <taxon>Flavobacteriaceae</taxon>
        <taxon>Flavobacterium</taxon>
    </lineage>
</organism>
<keyword evidence="3" id="KW-0998">Cell outer membrane</keyword>
<dbReference type="Pfam" id="PF00691">
    <property type="entry name" value="OmpA"/>
    <property type="match status" value="1"/>
</dbReference>
<dbReference type="PANTHER" id="PTHR30329:SF21">
    <property type="entry name" value="LIPOPROTEIN YIAD-RELATED"/>
    <property type="match status" value="1"/>
</dbReference>
<dbReference type="InterPro" id="IPR036737">
    <property type="entry name" value="OmpA-like_sf"/>
</dbReference>
<evidence type="ECO:0000256" key="6">
    <source>
        <dbReference type="SAM" id="SignalP"/>
    </source>
</evidence>
<feature type="signal peptide" evidence="6">
    <location>
        <begin position="1"/>
        <end position="19"/>
    </location>
</feature>
<dbReference type="PROSITE" id="PS50005">
    <property type="entry name" value="TPR"/>
    <property type="match status" value="1"/>
</dbReference>
<dbReference type="SUPFAM" id="SSF49464">
    <property type="entry name" value="Carboxypeptidase regulatory domain-like"/>
    <property type="match status" value="1"/>
</dbReference>
<dbReference type="InterPro" id="IPR050330">
    <property type="entry name" value="Bact_OuterMem_StrucFunc"/>
</dbReference>
<comment type="caution">
    <text evidence="8">The sequence shown here is derived from an EMBL/GenBank/DDBJ whole genome shotgun (WGS) entry which is preliminary data.</text>
</comment>
<keyword evidence="6" id="KW-0732">Signal</keyword>
<dbReference type="InterPro" id="IPR011042">
    <property type="entry name" value="6-blade_b-propeller_TolB-like"/>
</dbReference>
<accession>A0A085ZYV8</accession>
<keyword evidence="4" id="KW-0802">TPR repeat</keyword>
<feature type="repeat" description="TPR" evidence="4">
    <location>
        <begin position="56"/>
        <end position="89"/>
    </location>
</feature>
<evidence type="ECO:0000256" key="1">
    <source>
        <dbReference type="ARBA" id="ARBA00004442"/>
    </source>
</evidence>
<dbReference type="RefSeq" id="WP_035627897.1">
    <property type="nucleotide sequence ID" value="NZ_JBEWQG010000019.1"/>
</dbReference>
<dbReference type="Gene3D" id="2.120.10.30">
    <property type="entry name" value="TolB, C-terminal domain"/>
    <property type="match status" value="1"/>
</dbReference>
<dbReference type="eggNOG" id="COG2885">
    <property type="taxonomic scope" value="Bacteria"/>
</dbReference>
<reference evidence="8 10" key="1">
    <citation type="submission" date="2014-07" db="EMBL/GenBank/DDBJ databases">
        <title>Genome of Flavobacterium hydatis DSM 2063.</title>
        <authorList>
            <person name="Pipes S.E."/>
            <person name="Stropko S.J."/>
            <person name="Newman J.D."/>
        </authorList>
    </citation>
    <scope>NUCLEOTIDE SEQUENCE [LARGE SCALE GENOMIC DNA]</scope>
    <source>
        <strain evidence="8 10">DSM 2063</strain>
    </source>
</reference>
<evidence type="ECO:0000256" key="3">
    <source>
        <dbReference type="ARBA" id="ARBA00023237"/>
    </source>
</evidence>
<dbReference type="InterPro" id="IPR011990">
    <property type="entry name" value="TPR-like_helical_dom_sf"/>
</dbReference>
<evidence type="ECO:0000256" key="5">
    <source>
        <dbReference type="PROSITE-ProRule" id="PRU00473"/>
    </source>
</evidence>
<reference evidence="9 11" key="2">
    <citation type="submission" date="2016-11" db="EMBL/GenBank/DDBJ databases">
        <title>Whole genomes of Flavobacteriaceae.</title>
        <authorList>
            <person name="Stine C."/>
            <person name="Li C."/>
            <person name="Tadesse D."/>
        </authorList>
    </citation>
    <scope>NUCLEOTIDE SEQUENCE [LARGE SCALE GENOMIC DNA]</scope>
    <source>
        <strain evidence="9 11">ATCC 29551</strain>
    </source>
</reference>
<name>A0A085ZYV8_FLAHY</name>
<dbReference type="Proteomes" id="UP000198424">
    <property type="component" value="Unassembled WGS sequence"/>
</dbReference>
<proteinExistence type="predicted"/>
<evidence type="ECO:0000313" key="9">
    <source>
        <dbReference type="EMBL" id="OXA85779.1"/>
    </source>
</evidence>
<dbReference type="Gene3D" id="2.60.40.1120">
    <property type="entry name" value="Carboxypeptidase-like, regulatory domain"/>
    <property type="match status" value="1"/>
</dbReference>
<evidence type="ECO:0000256" key="2">
    <source>
        <dbReference type="ARBA" id="ARBA00023136"/>
    </source>
</evidence>
<keyword evidence="11" id="KW-1185">Reference proteome</keyword>
<protein>
    <recommendedName>
        <fullName evidence="7">OmpA-like domain-containing protein</fullName>
    </recommendedName>
</protein>
<dbReference type="SUPFAM" id="SSF82171">
    <property type="entry name" value="DPP6 N-terminal domain-like"/>
    <property type="match status" value="1"/>
</dbReference>
<dbReference type="PANTHER" id="PTHR30329">
    <property type="entry name" value="STATOR ELEMENT OF FLAGELLAR MOTOR COMPLEX"/>
    <property type="match status" value="1"/>
</dbReference>
<evidence type="ECO:0000313" key="10">
    <source>
        <dbReference type="Proteomes" id="UP000028712"/>
    </source>
</evidence>
<keyword evidence="2 5" id="KW-0472">Membrane</keyword>
<dbReference type="AlphaFoldDB" id="A0A085ZYV8"/>
<dbReference type="InterPro" id="IPR019734">
    <property type="entry name" value="TPR_rpt"/>
</dbReference>
<dbReference type="Gene3D" id="1.25.40.10">
    <property type="entry name" value="Tetratricopeptide repeat domain"/>
    <property type="match status" value="1"/>
</dbReference>